<accession>A0A0K9PCC9</accession>
<keyword evidence="2 3" id="KW-0539">Nucleus</keyword>
<dbReference type="EMBL" id="LFYR01001005">
    <property type="protein sequence ID" value="KMZ65880.1"/>
    <property type="molecule type" value="Genomic_DNA"/>
</dbReference>
<evidence type="ECO:0000259" key="5">
    <source>
        <dbReference type="PROSITE" id="PS51017"/>
    </source>
</evidence>
<dbReference type="GO" id="GO:0009909">
    <property type="term" value="P:regulation of flower development"/>
    <property type="evidence" value="ECO:0000318"/>
    <property type="project" value="GO_Central"/>
</dbReference>
<dbReference type="PROSITE" id="PS51017">
    <property type="entry name" value="CCT"/>
    <property type="match status" value="1"/>
</dbReference>
<protein>
    <recommendedName>
        <fullName evidence="5">CCT domain-containing protein</fullName>
    </recommendedName>
</protein>
<dbReference type="AlphaFoldDB" id="A0A0K9PCC9"/>
<evidence type="ECO:0000256" key="4">
    <source>
        <dbReference type="SAM" id="MobiDB-lite"/>
    </source>
</evidence>
<dbReference type="GO" id="GO:0005634">
    <property type="term" value="C:nucleus"/>
    <property type="evidence" value="ECO:0000318"/>
    <property type="project" value="GO_Central"/>
</dbReference>
<organism evidence="6 7">
    <name type="scientific">Zostera marina</name>
    <name type="common">Eelgrass</name>
    <dbReference type="NCBI Taxonomy" id="29655"/>
    <lineage>
        <taxon>Eukaryota</taxon>
        <taxon>Viridiplantae</taxon>
        <taxon>Streptophyta</taxon>
        <taxon>Embryophyta</taxon>
        <taxon>Tracheophyta</taxon>
        <taxon>Spermatophyta</taxon>
        <taxon>Magnoliopsida</taxon>
        <taxon>Liliopsida</taxon>
        <taxon>Zosteraceae</taxon>
        <taxon>Zostera</taxon>
    </lineage>
</organism>
<dbReference type="PANTHER" id="PTHR31319">
    <property type="entry name" value="ZINC FINGER PROTEIN CONSTANS-LIKE 4"/>
    <property type="match status" value="1"/>
</dbReference>
<dbReference type="PANTHER" id="PTHR31319:SF110">
    <property type="entry name" value="CCT MOTIF FAMILY PROTEIN"/>
    <property type="match status" value="1"/>
</dbReference>
<dbReference type="Pfam" id="PF06203">
    <property type="entry name" value="CCT"/>
    <property type="match status" value="1"/>
</dbReference>
<dbReference type="OrthoDB" id="153872at2759"/>
<keyword evidence="7" id="KW-1185">Reference proteome</keyword>
<evidence type="ECO:0000313" key="6">
    <source>
        <dbReference type="EMBL" id="KMZ65880.1"/>
    </source>
</evidence>
<sequence length="412" mass="46114">MSSKVLEEKGFNRFKQKENGMKNMGYNLNRMLRTSDTSSSSSCHVSGNANDGDHREPVNPDLFTFCDDASFSSTNLSVLNTPYLDQQTGALDLRNTLQTPVENLMQSYNSFAYSHQDFLDNDDLGIGGGDIGKFVEAENVLSNSQQTLFNSRVPFNMQPSMNMKNINVLESSINLDDHSITLSSLLNYEQQQQPSEGFDHHQNYMSTNYGGIYNIPGNASGYNNSDGLFMGSMPNLQTMPYLGTDQLSNFNGNGHGLYGGEADQPQITYNQNDLHQVFCDSGSNGLDTTSTPSLPTTDISGLDDAYKVGKLTSEEKKLKIKKYMKKRNERNFNKTIKYACRKTLADSRPRVRGRFAKNEEITEVKKENSSTLKEVIVVTQPLVIPEVNITTDTIFGDINNTYKYNYTLDGWN</sequence>
<evidence type="ECO:0000313" key="7">
    <source>
        <dbReference type="Proteomes" id="UP000036987"/>
    </source>
</evidence>
<evidence type="ECO:0000256" key="3">
    <source>
        <dbReference type="PROSITE-ProRule" id="PRU00357"/>
    </source>
</evidence>
<evidence type="ECO:0000256" key="2">
    <source>
        <dbReference type="ARBA" id="ARBA00023242"/>
    </source>
</evidence>
<evidence type="ECO:0000256" key="1">
    <source>
        <dbReference type="ARBA" id="ARBA00004123"/>
    </source>
</evidence>
<dbReference type="Proteomes" id="UP000036987">
    <property type="component" value="Unassembled WGS sequence"/>
</dbReference>
<reference evidence="7" key="1">
    <citation type="journal article" date="2016" name="Nature">
        <title>The genome of the seagrass Zostera marina reveals angiosperm adaptation to the sea.</title>
        <authorList>
            <person name="Olsen J.L."/>
            <person name="Rouze P."/>
            <person name="Verhelst B."/>
            <person name="Lin Y.-C."/>
            <person name="Bayer T."/>
            <person name="Collen J."/>
            <person name="Dattolo E."/>
            <person name="De Paoli E."/>
            <person name="Dittami S."/>
            <person name="Maumus F."/>
            <person name="Michel G."/>
            <person name="Kersting A."/>
            <person name="Lauritano C."/>
            <person name="Lohaus R."/>
            <person name="Toepel M."/>
            <person name="Tonon T."/>
            <person name="Vanneste K."/>
            <person name="Amirebrahimi M."/>
            <person name="Brakel J."/>
            <person name="Bostroem C."/>
            <person name="Chovatia M."/>
            <person name="Grimwood J."/>
            <person name="Jenkins J.W."/>
            <person name="Jueterbock A."/>
            <person name="Mraz A."/>
            <person name="Stam W.T."/>
            <person name="Tice H."/>
            <person name="Bornberg-Bauer E."/>
            <person name="Green P.J."/>
            <person name="Pearson G.A."/>
            <person name="Procaccini G."/>
            <person name="Duarte C.M."/>
            <person name="Schmutz J."/>
            <person name="Reusch T.B.H."/>
            <person name="Van de Peer Y."/>
        </authorList>
    </citation>
    <scope>NUCLEOTIDE SEQUENCE [LARGE SCALE GENOMIC DNA]</scope>
    <source>
        <strain evidence="7">cv. Finnish</strain>
    </source>
</reference>
<name>A0A0K9PCC9_ZOSMR</name>
<comment type="subcellular location">
    <subcellularLocation>
        <location evidence="1 3">Nucleus</location>
    </subcellularLocation>
</comment>
<dbReference type="InterPro" id="IPR045281">
    <property type="entry name" value="CONSTANS-like"/>
</dbReference>
<comment type="caution">
    <text evidence="6">The sequence shown here is derived from an EMBL/GenBank/DDBJ whole genome shotgun (WGS) entry which is preliminary data.</text>
</comment>
<feature type="domain" description="CCT" evidence="5">
    <location>
        <begin position="316"/>
        <end position="358"/>
    </location>
</feature>
<dbReference type="STRING" id="29655.A0A0K9PCC9"/>
<dbReference type="InterPro" id="IPR010402">
    <property type="entry name" value="CCT_domain"/>
</dbReference>
<feature type="region of interest" description="Disordered" evidence="4">
    <location>
        <begin position="36"/>
        <end position="56"/>
    </location>
</feature>
<gene>
    <name evidence="6" type="ORF">ZOSMA_307G00140</name>
</gene>
<proteinExistence type="predicted"/>